<keyword evidence="6 11" id="KW-0472">Membrane</keyword>
<evidence type="ECO:0000259" key="12">
    <source>
        <dbReference type="PROSITE" id="PS50111"/>
    </source>
</evidence>
<evidence type="ECO:0000259" key="13">
    <source>
        <dbReference type="PROSITE" id="PS50885"/>
    </source>
</evidence>
<proteinExistence type="inferred from homology"/>
<dbReference type="PROSITE" id="PS50111">
    <property type="entry name" value="CHEMOTAXIS_TRANSDUC_2"/>
    <property type="match status" value="1"/>
</dbReference>
<dbReference type="EMBL" id="CP060096">
    <property type="protein sequence ID" value="QSZ28232.1"/>
    <property type="molecule type" value="Genomic_DNA"/>
</dbReference>
<keyword evidence="7 9" id="KW-0807">Transducer</keyword>
<dbReference type="SMART" id="SM00283">
    <property type="entry name" value="MA"/>
    <property type="match status" value="1"/>
</dbReference>
<evidence type="ECO:0000313" key="14">
    <source>
        <dbReference type="EMBL" id="QSZ28232.1"/>
    </source>
</evidence>
<accession>A0A975AXD5</accession>
<evidence type="ECO:0000256" key="4">
    <source>
        <dbReference type="ARBA" id="ARBA00022692"/>
    </source>
</evidence>
<evidence type="ECO:0000256" key="1">
    <source>
        <dbReference type="ARBA" id="ARBA00004651"/>
    </source>
</evidence>
<dbReference type="InterPro" id="IPR029151">
    <property type="entry name" value="Sensor-like_sf"/>
</dbReference>
<dbReference type="Proteomes" id="UP000671913">
    <property type="component" value="Chromosome"/>
</dbReference>
<dbReference type="PANTHER" id="PTHR32089">
    <property type="entry name" value="METHYL-ACCEPTING CHEMOTAXIS PROTEIN MCPB"/>
    <property type="match status" value="1"/>
</dbReference>
<keyword evidence="15" id="KW-1185">Reference proteome</keyword>
<dbReference type="Gene3D" id="1.10.287.950">
    <property type="entry name" value="Methyl-accepting chemotaxis protein"/>
    <property type="match status" value="1"/>
</dbReference>
<dbReference type="AlphaFoldDB" id="A0A975AXD5"/>
<evidence type="ECO:0000256" key="11">
    <source>
        <dbReference type="SAM" id="Phobius"/>
    </source>
</evidence>
<dbReference type="SMART" id="SM00304">
    <property type="entry name" value="HAMP"/>
    <property type="match status" value="1"/>
</dbReference>
<dbReference type="SUPFAM" id="SSF103190">
    <property type="entry name" value="Sensory domain-like"/>
    <property type="match status" value="1"/>
</dbReference>
<dbReference type="CDD" id="cd06225">
    <property type="entry name" value="HAMP"/>
    <property type="match status" value="1"/>
</dbReference>
<dbReference type="InterPro" id="IPR003660">
    <property type="entry name" value="HAMP_dom"/>
</dbReference>
<dbReference type="Gene3D" id="1.10.8.500">
    <property type="entry name" value="HAMP domain in histidine kinase"/>
    <property type="match status" value="1"/>
</dbReference>
<comment type="subcellular location">
    <subcellularLocation>
        <location evidence="1">Cell membrane</location>
        <topology evidence="1">Multi-pass membrane protein</topology>
    </subcellularLocation>
</comment>
<sequence length="658" mass="72411">MRSIKSKQLLLIAAVVSISLAITGFYAVNISQNILKSKINNSNQAALSVVNQYMDLFKENTEMFLLNLSKSEAVANYDGSAESLQAVYKEMQNIKISNPEIKNVYFITTDNKTVIYPQQDLKNVNMTQKPWYIDAVTSDGKVFWTEPYTDSLTKDQEVTLSMSVKGADGKLIGVCGMDISLEYIASKLQNIKVGNTGYIYLLSKDGIFITHPDKKMIGININKYDFGNKLMSLKNGMFEYVFNNQPKFASVKLLDNFGWRGVVTNESTELTNDTNKIRNSVIIIMIIFLLLGLSISYFYLNSITSALKKIMDAMETASRGDITVRTNISRKDETGVLSRSFNNMMENLKTLIKNIYGIAGSVNKTSENLAIGSEQASQAMQDVAAAIEQIAEGASSQAKDAENSANAAIKLSELLDTSADNVIHINEEMNKISINSNNGLKAINDLIEKTNKSIEANKEVNQSTVYLHEKSKEIGKIVEAITEIADRTNLLSLNAAIEAARAGEAGRGFAVVANEVKNLAEQSSEAAGNIGNLISEIQRNIEDTTKTVDESSKITNQQTEAIFGTKQMFEGIIGTVKLIAEKVENLNQAFKEIESQKDKIVNSVQDIAAVSEETAASSEEVSATFEEQTAIVEEMSSTADELKKYADTLLESVKRFKV</sequence>
<keyword evidence="4 11" id="KW-0812">Transmembrane</keyword>
<dbReference type="GO" id="GO:0006935">
    <property type="term" value="P:chemotaxis"/>
    <property type="evidence" value="ECO:0007669"/>
    <property type="project" value="UniProtKB-KW"/>
</dbReference>
<keyword evidence="3" id="KW-0145">Chemotaxis</keyword>
<dbReference type="GO" id="GO:0007165">
    <property type="term" value="P:signal transduction"/>
    <property type="evidence" value="ECO:0007669"/>
    <property type="project" value="UniProtKB-KW"/>
</dbReference>
<dbReference type="CDD" id="cd18773">
    <property type="entry name" value="PDC1_HK_sensor"/>
    <property type="match status" value="1"/>
</dbReference>
<dbReference type="Pfam" id="PF00015">
    <property type="entry name" value="MCPsignal"/>
    <property type="match status" value="1"/>
</dbReference>
<dbReference type="CDD" id="cd12912">
    <property type="entry name" value="PDC2_MCP_like"/>
    <property type="match status" value="1"/>
</dbReference>
<dbReference type="PROSITE" id="PS50885">
    <property type="entry name" value="HAMP"/>
    <property type="match status" value="1"/>
</dbReference>
<reference evidence="14" key="1">
    <citation type="submission" date="2020-08" db="EMBL/GenBank/DDBJ databases">
        <title>Genomic insights into the carbon and energy metabolism of the first obligate autotrophic acetogenic bacterium Aceticella autotrophica gen. nov., sp. nov.</title>
        <authorList>
            <person name="Toshchakov S.V."/>
            <person name="Elcheninov A.G."/>
            <person name="Kublanov I.V."/>
            <person name="Frolov E.N."/>
            <person name="Lebedinsky A.V."/>
        </authorList>
    </citation>
    <scope>NUCLEOTIDE SEQUENCE</scope>
    <source>
        <strain evidence="14">3443-3Ac</strain>
    </source>
</reference>
<protein>
    <submittedName>
        <fullName evidence="14">Methyl-accepting chemotaxis protein</fullName>
    </submittedName>
</protein>
<evidence type="ECO:0000256" key="3">
    <source>
        <dbReference type="ARBA" id="ARBA00022500"/>
    </source>
</evidence>
<evidence type="ECO:0000256" key="6">
    <source>
        <dbReference type="ARBA" id="ARBA00023136"/>
    </source>
</evidence>
<dbReference type="RefSeq" id="WP_284680974.1">
    <property type="nucleotide sequence ID" value="NZ_CP060096.1"/>
</dbReference>
<evidence type="ECO:0000256" key="9">
    <source>
        <dbReference type="PROSITE-ProRule" id="PRU00284"/>
    </source>
</evidence>
<gene>
    <name evidence="14" type="ORF">ACETAC_05140</name>
</gene>
<dbReference type="SUPFAM" id="SSF58104">
    <property type="entry name" value="Methyl-accepting chemotaxis protein (MCP) signaling domain"/>
    <property type="match status" value="1"/>
</dbReference>
<dbReference type="CDD" id="cd11386">
    <property type="entry name" value="MCP_signal"/>
    <property type="match status" value="1"/>
</dbReference>
<evidence type="ECO:0000256" key="10">
    <source>
        <dbReference type="SAM" id="Coils"/>
    </source>
</evidence>
<evidence type="ECO:0000256" key="2">
    <source>
        <dbReference type="ARBA" id="ARBA00022475"/>
    </source>
</evidence>
<keyword evidence="5 11" id="KW-1133">Transmembrane helix</keyword>
<evidence type="ECO:0000256" key="7">
    <source>
        <dbReference type="ARBA" id="ARBA00023224"/>
    </source>
</evidence>
<dbReference type="GO" id="GO:0005886">
    <property type="term" value="C:plasma membrane"/>
    <property type="evidence" value="ECO:0007669"/>
    <property type="project" value="UniProtKB-SubCell"/>
</dbReference>
<dbReference type="PANTHER" id="PTHR32089:SF114">
    <property type="entry name" value="METHYL-ACCEPTING CHEMOTAXIS PROTEIN MCPB"/>
    <property type="match status" value="1"/>
</dbReference>
<keyword evidence="10" id="KW-0175">Coiled coil</keyword>
<dbReference type="KEGG" id="aaut:ACETAC_05140"/>
<evidence type="ECO:0000313" key="15">
    <source>
        <dbReference type="Proteomes" id="UP000671913"/>
    </source>
</evidence>
<keyword evidence="2" id="KW-1003">Cell membrane</keyword>
<dbReference type="Pfam" id="PF02743">
    <property type="entry name" value="dCache_1"/>
    <property type="match status" value="1"/>
</dbReference>
<comment type="similarity">
    <text evidence="8">Belongs to the methyl-accepting chemotaxis (MCP) protein family.</text>
</comment>
<dbReference type="InterPro" id="IPR004089">
    <property type="entry name" value="MCPsignal_dom"/>
</dbReference>
<dbReference type="InterPro" id="IPR033479">
    <property type="entry name" value="dCache_1"/>
</dbReference>
<organism evidence="14 15">
    <name type="scientific">Aceticella autotrophica</name>
    <dbReference type="NCBI Taxonomy" id="2755338"/>
    <lineage>
        <taxon>Bacteria</taxon>
        <taxon>Bacillati</taxon>
        <taxon>Bacillota</taxon>
        <taxon>Clostridia</taxon>
        <taxon>Thermoanaerobacterales</taxon>
        <taxon>Thermoanaerobacteraceae</taxon>
        <taxon>Aceticella</taxon>
    </lineage>
</organism>
<feature type="transmembrane region" description="Helical" evidence="11">
    <location>
        <begin position="281"/>
        <end position="300"/>
    </location>
</feature>
<evidence type="ECO:0000256" key="5">
    <source>
        <dbReference type="ARBA" id="ARBA00022989"/>
    </source>
</evidence>
<feature type="domain" description="Methyl-accepting transducer" evidence="12">
    <location>
        <begin position="372"/>
        <end position="622"/>
    </location>
</feature>
<feature type="domain" description="HAMP" evidence="13">
    <location>
        <begin position="301"/>
        <end position="353"/>
    </location>
</feature>
<feature type="coiled-coil region" evidence="10">
    <location>
        <begin position="576"/>
        <end position="603"/>
    </location>
</feature>
<dbReference type="Gene3D" id="3.30.450.20">
    <property type="entry name" value="PAS domain"/>
    <property type="match status" value="2"/>
</dbReference>
<evidence type="ECO:0000256" key="8">
    <source>
        <dbReference type="ARBA" id="ARBA00029447"/>
    </source>
</evidence>
<name>A0A975AXD5_9THEO</name>
<dbReference type="Pfam" id="PF00672">
    <property type="entry name" value="HAMP"/>
    <property type="match status" value="1"/>
</dbReference>